<sequence length="91" mass="10187">MLLYSGDEEENTAHTEGVALMLSGEARKRLIGWGSLGSRINKASLKTKREGITMKTAISNSRTITEKVKVQTEYTEANEQVDWSIRADKKK</sequence>
<gene>
    <name evidence="1" type="ORF">SCUD_LOCUS5696</name>
</gene>
<reference evidence="3" key="1">
    <citation type="submission" date="2016-06" db="UniProtKB">
        <authorList>
            <consortium name="WormBaseParasite"/>
        </authorList>
    </citation>
    <scope>IDENTIFICATION</scope>
</reference>
<dbReference type="AlphaFoldDB" id="A0A183JSK6"/>
<accession>A0A183JSK6</accession>
<dbReference type="EMBL" id="UZAK01009936">
    <property type="protein sequence ID" value="VDO97661.1"/>
    <property type="molecule type" value="Genomic_DNA"/>
</dbReference>
<keyword evidence="2" id="KW-1185">Reference proteome</keyword>
<reference evidence="1 2" key="2">
    <citation type="submission" date="2018-11" db="EMBL/GenBank/DDBJ databases">
        <authorList>
            <consortium name="Pathogen Informatics"/>
        </authorList>
    </citation>
    <scope>NUCLEOTIDE SEQUENCE [LARGE SCALE GENOMIC DNA]</scope>
    <source>
        <strain evidence="1">Dakar</strain>
        <strain evidence="2">Dakar, Senegal</strain>
    </source>
</reference>
<dbReference type="Proteomes" id="UP000279833">
    <property type="component" value="Unassembled WGS sequence"/>
</dbReference>
<name>A0A183JSK6_9TREM</name>
<dbReference type="WBParaSite" id="SCUD_0000569601-mRNA-1">
    <property type="protein sequence ID" value="SCUD_0000569601-mRNA-1"/>
    <property type="gene ID" value="SCUD_0000569601"/>
</dbReference>
<evidence type="ECO:0000313" key="2">
    <source>
        <dbReference type="Proteomes" id="UP000279833"/>
    </source>
</evidence>
<evidence type="ECO:0000313" key="3">
    <source>
        <dbReference type="WBParaSite" id="SCUD_0000569601-mRNA-1"/>
    </source>
</evidence>
<organism evidence="3">
    <name type="scientific">Schistosoma curassoni</name>
    <dbReference type="NCBI Taxonomy" id="6186"/>
    <lineage>
        <taxon>Eukaryota</taxon>
        <taxon>Metazoa</taxon>
        <taxon>Spiralia</taxon>
        <taxon>Lophotrochozoa</taxon>
        <taxon>Platyhelminthes</taxon>
        <taxon>Trematoda</taxon>
        <taxon>Digenea</taxon>
        <taxon>Strigeidida</taxon>
        <taxon>Schistosomatoidea</taxon>
        <taxon>Schistosomatidae</taxon>
        <taxon>Schistosoma</taxon>
    </lineage>
</organism>
<proteinExistence type="predicted"/>
<protein>
    <submittedName>
        <fullName evidence="1 3">Uncharacterized protein</fullName>
    </submittedName>
</protein>
<evidence type="ECO:0000313" key="1">
    <source>
        <dbReference type="EMBL" id="VDO97661.1"/>
    </source>
</evidence>